<dbReference type="RefSeq" id="WP_175537663.1">
    <property type="nucleotide sequence ID" value="NZ_FMZC01000002.1"/>
</dbReference>
<dbReference type="STRING" id="187868.SAMN05192589_102475"/>
<dbReference type="AlphaFoldDB" id="A0A1G6MQG9"/>
<gene>
    <name evidence="2" type="ORF">SAMN05192589_102475</name>
</gene>
<evidence type="ECO:0000313" key="2">
    <source>
        <dbReference type="EMBL" id="SDC57477.1"/>
    </source>
</evidence>
<keyword evidence="3" id="KW-1185">Reference proteome</keyword>
<dbReference type="EMBL" id="FMZC01000002">
    <property type="protein sequence ID" value="SDC57477.1"/>
    <property type="molecule type" value="Genomic_DNA"/>
</dbReference>
<reference evidence="2 3" key="1">
    <citation type="submission" date="2016-10" db="EMBL/GenBank/DDBJ databases">
        <authorList>
            <person name="de Groot N.N."/>
        </authorList>
    </citation>
    <scope>NUCLEOTIDE SEQUENCE [LARGE SCALE GENOMIC DNA]</scope>
    <source>
        <strain evidence="2 3">DSM 16619</strain>
    </source>
</reference>
<feature type="region of interest" description="Disordered" evidence="1">
    <location>
        <begin position="37"/>
        <end position="66"/>
    </location>
</feature>
<dbReference type="Proteomes" id="UP000198781">
    <property type="component" value="Unassembled WGS sequence"/>
</dbReference>
<accession>A0A1G6MQG9</accession>
<evidence type="ECO:0008006" key="4">
    <source>
        <dbReference type="Google" id="ProtNLM"/>
    </source>
</evidence>
<proteinExistence type="predicted"/>
<sequence>MVAPLSTHNSQHAQRPAAAVVDGGQVVIHQAPAAASRAASTAIPVREPSSGGLPPRQHGALSRNALSRQNDARLRDYVMARAIDGQVVDGADLSRLRRANLTVDAVRAMLPWGRGNVAVDIERTQGESSRRSLACQIMADQLIQMAGWPAIQARATAALFSQAGTCDHHAALGVMLHAPHLRPDEVLYQVTSSQIGHVWAEWRQETNPSSAFELVMDPWMDGPAVFASDGQLSDVPGNTQSYFNFSQTSALVAKTETDWLIAHSGDRLSAAFLQTRAAVAPDFRWPPDVTYRGMPVVSRAFELRVQTKLDRVLDTAKAAKLGVSGDALAAPPSLQKARRSLLNATMAVGVAREMTPGLSIQAAKEEVPGLLHGARHQLRKGR</sequence>
<evidence type="ECO:0000313" key="3">
    <source>
        <dbReference type="Proteomes" id="UP000198781"/>
    </source>
</evidence>
<name>A0A1G6MQG9_9BURK</name>
<evidence type="ECO:0000256" key="1">
    <source>
        <dbReference type="SAM" id="MobiDB-lite"/>
    </source>
</evidence>
<organism evidence="2 3">
    <name type="scientific">Paracidovorax valerianellae</name>
    <dbReference type="NCBI Taxonomy" id="187868"/>
    <lineage>
        <taxon>Bacteria</taxon>
        <taxon>Pseudomonadati</taxon>
        <taxon>Pseudomonadota</taxon>
        <taxon>Betaproteobacteria</taxon>
        <taxon>Burkholderiales</taxon>
        <taxon>Comamonadaceae</taxon>
        <taxon>Paracidovorax</taxon>
    </lineage>
</organism>
<protein>
    <recommendedName>
        <fullName evidence="4">Transglutaminase-like superfamily protein</fullName>
    </recommendedName>
</protein>